<keyword evidence="2" id="KW-1185">Reference proteome</keyword>
<name>A0ABS7JMB6_9HELI</name>
<comment type="caution">
    <text evidence="1">The sequence shown here is derived from an EMBL/GenBank/DDBJ whole genome shotgun (WGS) entry which is preliminary data.</text>
</comment>
<organism evidence="1 2">
    <name type="scientific">Helicobacter turcicus</name>
    <dbReference type="NCBI Taxonomy" id="2867412"/>
    <lineage>
        <taxon>Bacteria</taxon>
        <taxon>Pseudomonadati</taxon>
        <taxon>Campylobacterota</taxon>
        <taxon>Epsilonproteobacteria</taxon>
        <taxon>Campylobacterales</taxon>
        <taxon>Helicobacteraceae</taxon>
        <taxon>Helicobacter</taxon>
    </lineage>
</organism>
<evidence type="ECO:0000313" key="2">
    <source>
        <dbReference type="Proteomes" id="UP000700059"/>
    </source>
</evidence>
<accession>A0ABS7JMB6</accession>
<reference evidence="1 2" key="1">
    <citation type="submission" date="2021-08" db="EMBL/GenBank/DDBJ databases">
        <title>Helicobacter spp. isolated from feces of Anatolian Ground Squirrel (Spermophilus xanthoprymnus) in Turkey.</title>
        <authorList>
            <person name="Aydin F."/>
            <person name="Abay S."/>
            <person name="Kayman T."/>
            <person name="Karakaya E."/>
            <person name="Saticioglu I.B."/>
        </authorList>
    </citation>
    <scope>NUCLEOTIDE SEQUENCE [LARGE SCALE GENOMIC DNA]</scope>
    <source>
        <strain evidence="1 2">Faydin-H70</strain>
    </source>
</reference>
<dbReference type="Proteomes" id="UP000700059">
    <property type="component" value="Unassembled WGS sequence"/>
</dbReference>
<feature type="non-terminal residue" evidence="1">
    <location>
        <position position="294"/>
    </location>
</feature>
<proteinExistence type="predicted"/>
<sequence>MSKKLAIMLYGCMRTYTMTYKSFFKNIVKANEKQGYEVDIFIHTWDVFEKSGYAWHRNSFPSLNNKKVTQEDIDKILKIYSPKKFMIETLGDSHGQAVSKAKACELINAYEQEKGFKYDYYLTTRVDLFFKNPFVLDAYFGEFNWMNKYSNKEPKNVTFVAHNSFVRSKIIDMRYICEGDLLHFANFLFKEVSPHQVKDNHQVLVDYVLYRDFSLQRELGPWKTNCVWCKLEELESKINKEEPTAKTRLKSQLSYKLGVALIENSKSLKGYIRMPFVLSYITELHKKEQKAYAQ</sequence>
<dbReference type="EMBL" id="JAIGYQ010000004">
    <property type="protein sequence ID" value="MBX7490539.1"/>
    <property type="molecule type" value="Genomic_DNA"/>
</dbReference>
<protein>
    <submittedName>
        <fullName evidence="1">Uncharacterized protein</fullName>
    </submittedName>
</protein>
<gene>
    <name evidence="1" type="ORF">K4G57_03525</name>
</gene>
<evidence type="ECO:0000313" key="1">
    <source>
        <dbReference type="EMBL" id="MBX7490539.1"/>
    </source>
</evidence>